<organism evidence="1 2">
    <name type="scientific">Coprococcus catus GD/7</name>
    <dbReference type="NCBI Taxonomy" id="717962"/>
    <lineage>
        <taxon>Bacteria</taxon>
        <taxon>Bacillati</taxon>
        <taxon>Bacillota</taxon>
        <taxon>Clostridia</taxon>
        <taxon>Lachnospirales</taxon>
        <taxon>Lachnospiraceae</taxon>
        <taxon>Coprococcus</taxon>
    </lineage>
</organism>
<sequence length="16" mass="1825">MLFLIHVKNAARPMLA</sequence>
<protein>
    <submittedName>
        <fullName evidence="1">Uncharacterized protein</fullName>
    </submittedName>
</protein>
<dbReference type="STRING" id="717962.CC1_14510"/>
<dbReference type="AlphaFoldDB" id="D4J7B1"/>
<accession>D4J7B1</accession>
<proteinExistence type="predicted"/>
<evidence type="ECO:0000313" key="2">
    <source>
        <dbReference type="Proteomes" id="UP000008798"/>
    </source>
</evidence>
<dbReference type="HOGENOM" id="CLU_3432993_0_0_9"/>
<evidence type="ECO:0000313" key="1">
    <source>
        <dbReference type="EMBL" id="CBK80232.1"/>
    </source>
</evidence>
<gene>
    <name evidence="1" type="ORF">CC1_14510</name>
</gene>
<reference evidence="1 2" key="2">
    <citation type="submission" date="2010-03" db="EMBL/GenBank/DDBJ databases">
        <authorList>
            <person name="Pajon A."/>
        </authorList>
    </citation>
    <scope>NUCLEOTIDE SEQUENCE [LARGE SCALE GENOMIC DNA]</scope>
    <source>
        <strain evidence="1 2">GD/7</strain>
    </source>
</reference>
<dbReference type="EMBL" id="FP929038">
    <property type="protein sequence ID" value="CBK80232.1"/>
    <property type="molecule type" value="Genomic_DNA"/>
</dbReference>
<name>D4J7B1_9FIRM</name>
<dbReference type="Proteomes" id="UP000008798">
    <property type="component" value="Chromosome"/>
</dbReference>
<reference evidence="1 2" key="1">
    <citation type="submission" date="2010-03" db="EMBL/GenBank/DDBJ databases">
        <title>The genome sequence of Coprococcus catus GD/7.</title>
        <authorList>
            <consortium name="metaHIT consortium -- http://www.metahit.eu/"/>
            <person name="Pajon A."/>
            <person name="Turner K."/>
            <person name="Parkhill J."/>
            <person name="Duncan S."/>
            <person name="Flint H."/>
        </authorList>
    </citation>
    <scope>NUCLEOTIDE SEQUENCE [LARGE SCALE GENOMIC DNA]</scope>
    <source>
        <strain evidence="1 2">GD/7</strain>
    </source>
</reference>
<dbReference type="KEGG" id="cct:CC1_14510"/>